<dbReference type="CDD" id="cd13553">
    <property type="entry name" value="PBP2_NrtA_CpmA_like"/>
    <property type="match status" value="1"/>
</dbReference>
<comment type="subcellular location">
    <subcellularLocation>
        <location evidence="2">Cell inner membrane</location>
    </subcellularLocation>
    <subcellularLocation>
        <location evidence="1">Periplasm</location>
    </subcellularLocation>
</comment>
<dbReference type="GO" id="GO:0042626">
    <property type="term" value="F:ATPase-coupled transmembrane transporter activity"/>
    <property type="evidence" value="ECO:0007669"/>
    <property type="project" value="InterPro"/>
</dbReference>
<keyword evidence="7 9" id="KW-0732">Signal</keyword>
<dbReference type="OrthoDB" id="506341at2"/>
<dbReference type="RefSeq" id="WP_137254274.1">
    <property type="nucleotide sequence ID" value="NZ_JBHSPQ010000001.1"/>
</dbReference>
<feature type="chain" id="PRO_5020694997" evidence="9">
    <location>
        <begin position="29"/>
        <end position="356"/>
    </location>
</feature>
<evidence type="ECO:0000256" key="2">
    <source>
        <dbReference type="ARBA" id="ARBA00004533"/>
    </source>
</evidence>
<gene>
    <name evidence="10" type="ORF">FDA38_12905</name>
</gene>
<reference evidence="10 11" key="1">
    <citation type="submission" date="2019-04" db="EMBL/GenBank/DDBJ databases">
        <title>Kribbella sp. NEAU-THZ 27 nov., a novel actinomycete isolated from soil.</title>
        <authorList>
            <person name="Duan L."/>
        </authorList>
    </citation>
    <scope>NUCLEOTIDE SEQUENCE [LARGE SCALE GENOMIC DNA]</scope>
    <source>
        <strain evidence="11">NEAU-THZ27</strain>
    </source>
</reference>
<comment type="similarity">
    <text evidence="3">Belongs to the bacterial solute-binding protein SsuA/TauA family.</text>
</comment>
<evidence type="ECO:0000256" key="7">
    <source>
        <dbReference type="ARBA" id="ARBA00022729"/>
    </source>
</evidence>
<protein>
    <submittedName>
        <fullName evidence="10">ABC transporter substrate-binding protein</fullName>
    </submittedName>
</protein>
<keyword evidence="4" id="KW-0813">Transport</keyword>
<dbReference type="InterPro" id="IPR044527">
    <property type="entry name" value="NrtA/CpmA_ABC-bd_dom"/>
</dbReference>
<evidence type="ECO:0000256" key="4">
    <source>
        <dbReference type="ARBA" id="ARBA00022448"/>
    </source>
</evidence>
<name>A0A4V5UX40_9ACTN</name>
<dbReference type="EMBL" id="SZPZ01000002">
    <property type="protein sequence ID" value="TKK79313.1"/>
    <property type="molecule type" value="Genomic_DNA"/>
</dbReference>
<evidence type="ECO:0000256" key="3">
    <source>
        <dbReference type="ARBA" id="ARBA00010742"/>
    </source>
</evidence>
<evidence type="ECO:0000256" key="6">
    <source>
        <dbReference type="ARBA" id="ARBA00022519"/>
    </source>
</evidence>
<accession>A0A4V5UX40</accession>
<dbReference type="PROSITE" id="PS51257">
    <property type="entry name" value="PROKAR_LIPOPROTEIN"/>
    <property type="match status" value="1"/>
</dbReference>
<keyword evidence="8" id="KW-0472">Membrane</keyword>
<dbReference type="SUPFAM" id="SSF53850">
    <property type="entry name" value="Periplasmic binding protein-like II"/>
    <property type="match status" value="1"/>
</dbReference>
<feature type="signal peptide" evidence="9">
    <location>
        <begin position="1"/>
        <end position="28"/>
    </location>
</feature>
<evidence type="ECO:0000256" key="9">
    <source>
        <dbReference type="SAM" id="SignalP"/>
    </source>
</evidence>
<keyword evidence="6" id="KW-0997">Cell inner membrane</keyword>
<dbReference type="Pfam" id="PF13379">
    <property type="entry name" value="NMT1_2"/>
    <property type="match status" value="1"/>
</dbReference>
<dbReference type="InterPro" id="IPR010067">
    <property type="entry name" value="ABC_SsuA_sub-bd"/>
</dbReference>
<proteinExistence type="inferred from homology"/>
<dbReference type="PANTHER" id="PTHR30024:SF47">
    <property type="entry name" value="TAURINE-BINDING PERIPLASMIC PROTEIN"/>
    <property type="match status" value="1"/>
</dbReference>
<keyword evidence="5" id="KW-1003">Cell membrane</keyword>
<evidence type="ECO:0000313" key="10">
    <source>
        <dbReference type="EMBL" id="TKK79313.1"/>
    </source>
</evidence>
<dbReference type="Gene3D" id="3.40.190.10">
    <property type="entry name" value="Periplasmic binding protein-like II"/>
    <property type="match status" value="2"/>
</dbReference>
<comment type="caution">
    <text evidence="10">The sequence shown here is derived from an EMBL/GenBank/DDBJ whole genome shotgun (WGS) entry which is preliminary data.</text>
</comment>
<dbReference type="GO" id="GO:0042597">
    <property type="term" value="C:periplasmic space"/>
    <property type="evidence" value="ECO:0007669"/>
    <property type="project" value="UniProtKB-SubCell"/>
</dbReference>
<dbReference type="GO" id="GO:0005886">
    <property type="term" value="C:plasma membrane"/>
    <property type="evidence" value="ECO:0007669"/>
    <property type="project" value="UniProtKB-SubCell"/>
</dbReference>
<evidence type="ECO:0000256" key="8">
    <source>
        <dbReference type="ARBA" id="ARBA00023136"/>
    </source>
</evidence>
<evidence type="ECO:0000256" key="5">
    <source>
        <dbReference type="ARBA" id="ARBA00022475"/>
    </source>
</evidence>
<sequence>MSISAIRPFRLLAAALALTFAAAGCSRADSGADTQAASADKGPATELRLGYFPNVTHAAALVGLGKGLFTKELGSTKLVPTKFNAGPEEVGALLGGSLDAGFIGSGPAINAYAKSNGEAVRLIAGATSGGAQLVVKPTITKPEDLVGKTVVTPQLGNTQDVSLKKWLSQKNLTGKVKVTNLENAQTLDAFKKGDVDAAWLPEPWSSRLVLDAGAKVLVDEATLWPDGKFPTTVLIVRTQFLQEHPETVKALLSGLLAAIDYSSTNTADAKAVVNDQLKAATGKALKPEVIDRAFKNIQITADPIASTFPQLAKDQVTAGIAKEAPKVAGFADLGPLNDVLSKAGKPTVDAAGLDSK</sequence>
<keyword evidence="11" id="KW-1185">Reference proteome</keyword>
<dbReference type="AlphaFoldDB" id="A0A4V5UX40"/>
<organism evidence="10 11">
    <name type="scientific">Kribbella jiaozuonensis</name>
    <dbReference type="NCBI Taxonomy" id="2575441"/>
    <lineage>
        <taxon>Bacteria</taxon>
        <taxon>Bacillati</taxon>
        <taxon>Actinomycetota</taxon>
        <taxon>Actinomycetes</taxon>
        <taxon>Propionibacteriales</taxon>
        <taxon>Kribbellaceae</taxon>
        <taxon>Kribbella</taxon>
    </lineage>
</organism>
<dbReference type="PANTHER" id="PTHR30024">
    <property type="entry name" value="ALIPHATIC SULFONATES-BINDING PROTEIN-RELATED"/>
    <property type="match status" value="1"/>
</dbReference>
<evidence type="ECO:0000256" key="1">
    <source>
        <dbReference type="ARBA" id="ARBA00004418"/>
    </source>
</evidence>
<dbReference type="Proteomes" id="UP000305836">
    <property type="component" value="Unassembled WGS sequence"/>
</dbReference>
<evidence type="ECO:0000313" key="11">
    <source>
        <dbReference type="Proteomes" id="UP000305836"/>
    </source>
</evidence>
<dbReference type="NCBIfam" id="TIGR01728">
    <property type="entry name" value="SsuA_fam"/>
    <property type="match status" value="1"/>
</dbReference>